<feature type="transmembrane region" description="Helical" evidence="1">
    <location>
        <begin position="55"/>
        <end position="74"/>
    </location>
</feature>
<keyword evidence="1" id="KW-0472">Membrane</keyword>
<keyword evidence="1" id="KW-0812">Transmembrane</keyword>
<comment type="caution">
    <text evidence="2">The sequence shown here is derived from an EMBL/GenBank/DDBJ whole genome shotgun (WGS) entry which is preliminary data.</text>
</comment>
<evidence type="ECO:0000313" key="2">
    <source>
        <dbReference type="EMBL" id="KKM06679.1"/>
    </source>
</evidence>
<accession>A0A0F9H6H3</accession>
<dbReference type="EMBL" id="LAZR01015938">
    <property type="protein sequence ID" value="KKM06679.1"/>
    <property type="molecule type" value="Genomic_DNA"/>
</dbReference>
<keyword evidence="1" id="KW-1133">Transmembrane helix</keyword>
<reference evidence="2" key="1">
    <citation type="journal article" date="2015" name="Nature">
        <title>Complex archaea that bridge the gap between prokaryotes and eukaryotes.</title>
        <authorList>
            <person name="Spang A."/>
            <person name="Saw J.H."/>
            <person name="Jorgensen S.L."/>
            <person name="Zaremba-Niedzwiedzka K."/>
            <person name="Martijn J."/>
            <person name="Lind A.E."/>
            <person name="van Eijk R."/>
            <person name="Schleper C."/>
            <person name="Guy L."/>
            <person name="Ettema T.J."/>
        </authorList>
    </citation>
    <scope>NUCLEOTIDE SEQUENCE</scope>
</reference>
<dbReference type="AlphaFoldDB" id="A0A0F9H6H3"/>
<protein>
    <submittedName>
        <fullName evidence="2">Uncharacterized protein</fullName>
    </submittedName>
</protein>
<name>A0A0F9H6H3_9ZZZZ</name>
<evidence type="ECO:0000256" key="1">
    <source>
        <dbReference type="SAM" id="Phobius"/>
    </source>
</evidence>
<organism evidence="2">
    <name type="scientific">marine sediment metagenome</name>
    <dbReference type="NCBI Taxonomy" id="412755"/>
    <lineage>
        <taxon>unclassified sequences</taxon>
        <taxon>metagenomes</taxon>
        <taxon>ecological metagenomes</taxon>
    </lineage>
</organism>
<sequence length="79" mass="8557">MQKPAQITSFLSILIFILLFAITIDTSAQCPMCKGIAESSLKEGSGAAKGLNTGILYLFFTPFILIGVVGYKVYKAHQK</sequence>
<feature type="transmembrane region" description="Helical" evidence="1">
    <location>
        <begin position="7"/>
        <end position="24"/>
    </location>
</feature>
<proteinExistence type="predicted"/>
<gene>
    <name evidence="2" type="ORF">LCGC14_1741620</name>
</gene>